<dbReference type="RefSeq" id="WP_286217224.1">
    <property type="nucleotide sequence ID" value="NZ_AP027729.1"/>
</dbReference>
<reference evidence="2" key="1">
    <citation type="journal article" date="2019" name="Int. J. Syst. Evol. Microbiol.">
        <title>The Global Catalogue of Microorganisms (GCM) 10K type strain sequencing project: providing services to taxonomists for standard genome sequencing and annotation.</title>
        <authorList>
            <consortium name="The Broad Institute Genomics Platform"/>
            <consortium name="The Broad Institute Genome Sequencing Center for Infectious Disease"/>
            <person name="Wu L."/>
            <person name="Ma J."/>
        </authorList>
    </citation>
    <scope>NUCLEOTIDE SEQUENCE [LARGE SCALE GENOMIC DNA]</scope>
    <source>
        <strain evidence="2">NBRC 108565</strain>
    </source>
</reference>
<dbReference type="Proteomes" id="UP001321475">
    <property type="component" value="Chromosome"/>
</dbReference>
<dbReference type="EMBL" id="AP027729">
    <property type="protein sequence ID" value="BDZ42815.1"/>
    <property type="molecule type" value="Genomic_DNA"/>
</dbReference>
<evidence type="ECO:0000313" key="1">
    <source>
        <dbReference type="EMBL" id="BDZ42815.1"/>
    </source>
</evidence>
<evidence type="ECO:0000313" key="2">
    <source>
        <dbReference type="Proteomes" id="UP001321475"/>
    </source>
</evidence>
<accession>A0ABN6XDI0</accession>
<name>A0ABN6XDI0_9CELL</name>
<keyword evidence="2" id="KW-1185">Reference proteome</keyword>
<proteinExistence type="predicted"/>
<gene>
    <name evidence="1" type="ORF">GCM10025865_21140</name>
</gene>
<organism evidence="1 2">
    <name type="scientific">Paraoerskovia sediminicola</name>
    <dbReference type="NCBI Taxonomy" id="1138587"/>
    <lineage>
        <taxon>Bacteria</taxon>
        <taxon>Bacillati</taxon>
        <taxon>Actinomycetota</taxon>
        <taxon>Actinomycetes</taxon>
        <taxon>Micrococcales</taxon>
        <taxon>Cellulomonadaceae</taxon>
        <taxon>Paraoerskovia</taxon>
    </lineage>
</organism>
<protein>
    <submittedName>
        <fullName evidence="1">Uncharacterized protein</fullName>
    </submittedName>
</protein>
<sequence length="133" mass="15015">MTPQRRERRIAALRSAGQEELARQAESMEHVMAPHVGGVLAAIESAPQARVVFVGHTGLEHMSTVRDVWRELPMDKHILVRARAVEPGDVPTDPAEREGWLFAEWMKVDAWIAERSRAEEMAAEREASEHETL</sequence>